<dbReference type="EMBL" id="CAADIS010000004">
    <property type="protein sequence ID" value="VFS17710.1"/>
    <property type="molecule type" value="Genomic_DNA"/>
</dbReference>
<evidence type="ECO:0000313" key="5">
    <source>
        <dbReference type="EMBL" id="VFS17710.1"/>
    </source>
</evidence>
<dbReference type="Proteomes" id="UP000284508">
    <property type="component" value="Unassembled WGS sequence"/>
</dbReference>
<evidence type="ECO:0000313" key="4">
    <source>
        <dbReference type="EMBL" id="STJ19354.1"/>
    </source>
</evidence>
<evidence type="ECO:0000313" key="7">
    <source>
        <dbReference type="Proteomes" id="UP000254716"/>
    </source>
</evidence>
<dbReference type="Proteomes" id="UP000254647">
    <property type="component" value="Unassembled WGS sequence"/>
</dbReference>
<evidence type="ECO:0000313" key="9">
    <source>
        <dbReference type="Proteomes" id="UP000372890"/>
    </source>
</evidence>
<dbReference type="Proteomes" id="UP000254716">
    <property type="component" value="Unassembled WGS sequence"/>
</dbReference>
<name>A0A0D8W5B1_ECOLX</name>
<proteinExistence type="predicted"/>
<reference evidence="1" key="5">
    <citation type="submission" date="2020-09" db="EMBL/GenBank/DDBJ databases">
        <authorList>
            <consortium name="NCBI Pathogen Detection Project"/>
        </authorList>
    </citation>
    <scope>NUCLEOTIDE SEQUENCE</scope>
    <source>
        <strain evidence="1">489-16</strain>
    </source>
</reference>
<reference evidence="5 9" key="4">
    <citation type="submission" date="2019-03" db="EMBL/GenBank/DDBJ databases">
        <authorList>
            <consortium name="Pathogen Informatics"/>
        </authorList>
    </citation>
    <scope>NUCLEOTIDE SEQUENCE [LARGE SCALE GENOMIC DNA]</scope>
    <source>
        <strain evidence="5 9">NCTC9001</strain>
    </source>
</reference>
<organism evidence="2 8">
    <name type="scientific">Escherichia coli</name>
    <dbReference type="NCBI Taxonomy" id="562"/>
    <lineage>
        <taxon>Bacteria</taxon>
        <taxon>Pseudomonadati</taxon>
        <taxon>Pseudomonadota</taxon>
        <taxon>Gammaproteobacteria</taxon>
        <taxon>Enterobacterales</taxon>
        <taxon>Enterobacteriaceae</taxon>
        <taxon>Escherichia</taxon>
    </lineage>
</organism>
<dbReference type="OMA" id="APLWWVE"/>
<reference evidence="6 7" key="3">
    <citation type="submission" date="2018-06" db="EMBL/GenBank/DDBJ databases">
        <authorList>
            <consortium name="Pathogen Informatics"/>
            <person name="Doyle S."/>
        </authorList>
    </citation>
    <scope>NUCLEOTIDE SEQUENCE [LARGE SCALE GENOMIC DNA]</scope>
    <source>
        <strain evidence="3 6">NCTC10767</strain>
        <strain evidence="4 7">NCTC9081</strain>
    </source>
</reference>
<reference evidence="1" key="2">
    <citation type="journal article" date="2018" name="Genome Biol.">
        <title>SKESA: strategic k-mer extension for scrupulous assemblies.</title>
        <authorList>
            <person name="Souvorov A."/>
            <person name="Agarwala R."/>
            <person name="Lipman D.J."/>
        </authorList>
    </citation>
    <scope>NUCLEOTIDE SEQUENCE</scope>
    <source>
        <strain evidence="1">489-16</strain>
    </source>
</reference>
<gene>
    <name evidence="2" type="ORF">D3C88_34300</name>
    <name evidence="1" type="ORF">IFC14_002381</name>
    <name evidence="3" type="ORF">NCTC10767_03413</name>
    <name evidence="5" type="ORF">NCTC9001_02284</name>
    <name evidence="4" type="ORF">NCTC9081_04884</name>
</gene>
<dbReference type="AlphaFoldDB" id="A0A0D8W5B1"/>
<accession>A0A0D8W5B1</accession>
<evidence type="ECO:0000313" key="8">
    <source>
        <dbReference type="Proteomes" id="UP000284508"/>
    </source>
</evidence>
<dbReference type="EMBL" id="DABUHV010000011">
    <property type="protein sequence ID" value="HAN4353935.1"/>
    <property type="molecule type" value="Genomic_DNA"/>
</dbReference>
<dbReference type="Proteomes" id="UP000372890">
    <property type="component" value="Unassembled WGS sequence"/>
</dbReference>
<evidence type="ECO:0000313" key="2">
    <source>
        <dbReference type="EMBL" id="RIB37470.1"/>
    </source>
</evidence>
<dbReference type="EMBL" id="UGCV01000008">
    <property type="protein sequence ID" value="STJ19354.1"/>
    <property type="molecule type" value="Genomic_DNA"/>
</dbReference>
<evidence type="ECO:0000313" key="6">
    <source>
        <dbReference type="Proteomes" id="UP000254647"/>
    </source>
</evidence>
<protein>
    <submittedName>
        <fullName evidence="2">Cytoplasmic protein</fullName>
    </submittedName>
</protein>
<dbReference type="EMBL" id="UFXW01000004">
    <property type="protein sequence ID" value="STC84852.1"/>
    <property type="molecule type" value="Genomic_DNA"/>
</dbReference>
<evidence type="ECO:0000313" key="1">
    <source>
        <dbReference type="EMBL" id="HAN4353935.1"/>
    </source>
</evidence>
<dbReference type="Proteomes" id="UP000859822">
    <property type="component" value="Unassembled WGS sequence"/>
</dbReference>
<evidence type="ECO:0000313" key="3">
    <source>
        <dbReference type="EMBL" id="STC84852.1"/>
    </source>
</evidence>
<dbReference type="RefSeq" id="WP_000147372.1">
    <property type="nucleotide sequence ID" value="NZ_AP025675.1"/>
</dbReference>
<reference evidence="2 8" key="1">
    <citation type="journal article" date="2018" name="BMC Microbiol.">
        <title>Genome sequencing of strains of the most prevalent clonal group of O1:K1:H7 Escherichia coli that causes neonatal meningitis in France.</title>
        <authorList>
            <person name="Geslain G."/>
            <person name="Birgy A."/>
            <person name="Adiba S."/>
            <person name="Magnan M."/>
            <person name="Courroux C."/>
            <person name="Levy C."/>
            <person name="Cohen R."/>
            <person name="Bidet P."/>
            <person name="Bonacorsi S."/>
        </authorList>
    </citation>
    <scope>NUCLEOTIDE SEQUENCE [LARGE SCALE GENOMIC DNA]</scope>
    <source>
        <strain evidence="2 8">S308</strain>
    </source>
</reference>
<sequence>MTGNIHQNYNARDVINAPEVKTAILQRSLFRQDNETIQKWLLNHFYRWLISDFPMVQQINSLAEYSLFNKNDDVIPEWLVSKFNTASVSTATLYYIETDHQQILTKERELVEFLSRKCGTRLESKLQRITCYVAFRMREEEHEKMLQRREKGWQPSEQNTVKSILDVPDGKIVEFDASHSNLRREMAYESWHMQHCVGQFDDRKNLTGGYGEYYANQIEQHKLRLFSLRDNNNIPHVTIALNVVGDSLEIDQIKGKQNRHPVKKYADDVLSLLQLLSPQAVRHSDCEGMGIVYENTPEYQGWKYVTEVYETSFLLSVLHNNFHLLEHFTNPSVELQWLLLHSAPDKLHYLNAIDPIVATSAEMLFPGAEWHPQFAGQNISNISFEIESLTLQTSHYLPLSEVEK</sequence>
<dbReference type="EMBL" id="QXHA01002025">
    <property type="protein sequence ID" value="RIB37470.1"/>
    <property type="molecule type" value="Genomic_DNA"/>
</dbReference>